<evidence type="ECO:0000259" key="1">
    <source>
        <dbReference type="Pfam" id="PF19054"/>
    </source>
</evidence>
<dbReference type="EMBL" id="JBGEHV010000014">
    <property type="protein sequence ID" value="MEY8039746.1"/>
    <property type="molecule type" value="Genomic_DNA"/>
</dbReference>
<dbReference type="RefSeq" id="WP_345364905.1">
    <property type="nucleotide sequence ID" value="NZ_BAABII010000012.1"/>
</dbReference>
<gene>
    <name evidence="2" type="ORF">AB8O55_10095</name>
</gene>
<feature type="domain" description="DUF5753" evidence="1">
    <location>
        <begin position="100"/>
        <end position="272"/>
    </location>
</feature>
<protein>
    <submittedName>
        <fullName evidence="2">DUF5753 domain-containing protein</fullName>
    </submittedName>
</protein>
<evidence type="ECO:0000313" key="3">
    <source>
        <dbReference type="Proteomes" id="UP001564626"/>
    </source>
</evidence>
<evidence type="ECO:0000313" key="2">
    <source>
        <dbReference type="EMBL" id="MEY8039746.1"/>
    </source>
</evidence>
<keyword evidence="3" id="KW-1185">Reference proteome</keyword>
<dbReference type="Pfam" id="PF19054">
    <property type="entry name" value="DUF5753"/>
    <property type="match status" value="1"/>
</dbReference>
<name>A0ABV4CIT2_9PSEU</name>
<sequence length="280" mass="30929">MVDEPDLGPVVQRLILGERLRSLRESSTRLGVDDANAEFGWYRGKLSKIEGGTLGITERELSTLLARYGISGPAAAQVRQLGIEARRRAAPERVSDWAKQYVPLERAATEIRMCDSEIPGLLQTRDYARAQLLGSPVVTAADVEPMADARAVRGQRLYRDNAPRVWAVLGEEALLRRVGTPEQMTTQLRHLREVAELPAVSIRVVPLHAGAYAGLSCPFTLLWIEAARATIAYVETMTGADYVKTVGTYNLAFERAEAAALSERDTLDLLEHHIDRAEAR</sequence>
<accession>A0ABV4CIT2</accession>
<dbReference type="Proteomes" id="UP001564626">
    <property type="component" value="Unassembled WGS sequence"/>
</dbReference>
<dbReference type="InterPro" id="IPR043917">
    <property type="entry name" value="DUF5753"/>
</dbReference>
<organism evidence="2 3">
    <name type="scientific">Saccharopolyspora cebuensis</name>
    <dbReference type="NCBI Taxonomy" id="418759"/>
    <lineage>
        <taxon>Bacteria</taxon>
        <taxon>Bacillati</taxon>
        <taxon>Actinomycetota</taxon>
        <taxon>Actinomycetes</taxon>
        <taxon>Pseudonocardiales</taxon>
        <taxon>Pseudonocardiaceae</taxon>
        <taxon>Saccharopolyspora</taxon>
    </lineage>
</organism>
<proteinExistence type="predicted"/>
<reference evidence="2 3" key="1">
    <citation type="submission" date="2024-08" db="EMBL/GenBank/DDBJ databases">
        <title>Genome mining of Saccharopolyspora cebuensis PGLac3 from Nigerian medicinal plant.</title>
        <authorList>
            <person name="Ezeobiora C.E."/>
            <person name="Igbokwe N.H."/>
            <person name="Amin D.H."/>
            <person name="Mendie U.E."/>
        </authorList>
    </citation>
    <scope>NUCLEOTIDE SEQUENCE [LARGE SCALE GENOMIC DNA]</scope>
    <source>
        <strain evidence="2 3">PGLac3</strain>
    </source>
</reference>
<comment type="caution">
    <text evidence="2">The sequence shown here is derived from an EMBL/GenBank/DDBJ whole genome shotgun (WGS) entry which is preliminary data.</text>
</comment>